<dbReference type="InterPro" id="IPR050193">
    <property type="entry name" value="Cytochrome_P450_71"/>
</dbReference>
<dbReference type="InterPro" id="IPR001128">
    <property type="entry name" value="Cyt_P450"/>
</dbReference>
<dbReference type="ExpressionAtlas" id="M8BYT4">
    <property type="expression patterns" value="baseline"/>
</dbReference>
<evidence type="ECO:0000313" key="9">
    <source>
        <dbReference type="EnsemblPlants" id="EMT11989"/>
    </source>
</evidence>
<comment type="cofactor">
    <cofactor evidence="7">
        <name>heme</name>
        <dbReference type="ChEBI" id="CHEBI:30413"/>
    </cofactor>
</comment>
<dbReference type="InterPro" id="IPR036396">
    <property type="entry name" value="Cyt_P450_sf"/>
</dbReference>
<name>M8BYT4_AEGTA</name>
<evidence type="ECO:0000256" key="1">
    <source>
        <dbReference type="ARBA" id="ARBA00004167"/>
    </source>
</evidence>
<dbReference type="GO" id="GO:0020037">
    <property type="term" value="F:heme binding"/>
    <property type="evidence" value="ECO:0007669"/>
    <property type="project" value="InterPro"/>
</dbReference>
<reference evidence="9" key="1">
    <citation type="submission" date="2015-06" db="UniProtKB">
        <authorList>
            <consortium name="EnsemblPlants"/>
        </authorList>
    </citation>
    <scope>IDENTIFICATION</scope>
</reference>
<dbReference type="PRINTS" id="PR00385">
    <property type="entry name" value="P450"/>
</dbReference>
<keyword evidence="3" id="KW-0812">Transmembrane</keyword>
<dbReference type="InterPro" id="IPR002401">
    <property type="entry name" value="Cyt_P450_E_grp-I"/>
</dbReference>
<dbReference type="AlphaFoldDB" id="M8BYT4"/>
<dbReference type="GO" id="GO:0016705">
    <property type="term" value="F:oxidoreductase activity, acting on paired donors, with incorporation or reduction of molecular oxygen"/>
    <property type="evidence" value="ECO:0007669"/>
    <property type="project" value="InterPro"/>
</dbReference>
<evidence type="ECO:0000256" key="6">
    <source>
        <dbReference type="ARBA" id="ARBA00023136"/>
    </source>
</evidence>
<dbReference type="GO" id="GO:0005506">
    <property type="term" value="F:iron ion binding"/>
    <property type="evidence" value="ECO:0007669"/>
    <property type="project" value="InterPro"/>
</dbReference>
<dbReference type="GO" id="GO:0004497">
    <property type="term" value="F:monooxygenase activity"/>
    <property type="evidence" value="ECO:0007669"/>
    <property type="project" value="UniProtKB-KW"/>
</dbReference>
<sequence>MEEEEEDFVDVLLALREDGHGQDGFELSRDIIKSLLADMFAAGTETTYIALEWAMSELMKNPAAMRRLQQEVRSAAGGIAKADALGAGTPYLKAVVKETLRLHPPVPLLLPRECMQDATVLGYHVAEGTRVFLESEVDLRGGHFQFIPFGAGRRICPGMQFGLATVELALANLVRLFDWELPDGMAPEELDMSDAPGLTTPRRVGLRLIARPV</sequence>
<keyword evidence="4" id="KW-1133">Transmembrane helix</keyword>
<evidence type="ECO:0000256" key="8">
    <source>
        <dbReference type="RuleBase" id="RU000461"/>
    </source>
</evidence>
<protein>
    <submittedName>
        <fullName evidence="9">Putative Cytochrome P450 71A6</fullName>
    </submittedName>
</protein>
<dbReference type="EnsemblPlants" id="EMT11989">
    <property type="protein sequence ID" value="EMT11989"/>
    <property type="gene ID" value="F775_03516"/>
</dbReference>
<keyword evidence="7 8" id="KW-0479">Metal-binding</keyword>
<dbReference type="PRINTS" id="PR00463">
    <property type="entry name" value="EP450I"/>
</dbReference>
<dbReference type="PANTHER" id="PTHR47956:SF140">
    <property type="entry name" value="OS05G0424300 PROTEIN"/>
    <property type="match status" value="1"/>
</dbReference>
<dbReference type="Pfam" id="PF00067">
    <property type="entry name" value="p450"/>
    <property type="match status" value="1"/>
</dbReference>
<dbReference type="InterPro" id="IPR017972">
    <property type="entry name" value="Cyt_P450_CS"/>
</dbReference>
<dbReference type="PANTHER" id="PTHR47956">
    <property type="entry name" value="CYTOCHROME P450 71B11-RELATED"/>
    <property type="match status" value="1"/>
</dbReference>
<dbReference type="GO" id="GO:0016020">
    <property type="term" value="C:membrane"/>
    <property type="evidence" value="ECO:0007669"/>
    <property type="project" value="UniProtKB-SubCell"/>
</dbReference>
<dbReference type="PROSITE" id="PS00086">
    <property type="entry name" value="CYTOCHROME_P450"/>
    <property type="match status" value="1"/>
</dbReference>
<comment type="similarity">
    <text evidence="2 8">Belongs to the cytochrome P450 family.</text>
</comment>
<evidence type="ECO:0000256" key="5">
    <source>
        <dbReference type="ARBA" id="ARBA00023002"/>
    </source>
</evidence>
<comment type="subcellular location">
    <subcellularLocation>
        <location evidence="1">Membrane</location>
        <topology evidence="1">Single-pass membrane protein</topology>
    </subcellularLocation>
</comment>
<dbReference type="Gene3D" id="1.10.630.10">
    <property type="entry name" value="Cytochrome P450"/>
    <property type="match status" value="1"/>
</dbReference>
<keyword evidence="5 8" id="KW-0560">Oxidoreductase</keyword>
<evidence type="ECO:0000256" key="3">
    <source>
        <dbReference type="ARBA" id="ARBA00022692"/>
    </source>
</evidence>
<keyword evidence="6" id="KW-0472">Membrane</keyword>
<accession>M8BYT4</accession>
<keyword evidence="7 8" id="KW-0349">Heme</keyword>
<evidence type="ECO:0000256" key="4">
    <source>
        <dbReference type="ARBA" id="ARBA00022989"/>
    </source>
</evidence>
<keyword evidence="8" id="KW-0503">Monooxygenase</keyword>
<evidence type="ECO:0000256" key="2">
    <source>
        <dbReference type="ARBA" id="ARBA00010617"/>
    </source>
</evidence>
<organism evidence="9">
    <name type="scientific">Aegilops tauschii</name>
    <name type="common">Tausch's goatgrass</name>
    <name type="synonym">Aegilops squarrosa</name>
    <dbReference type="NCBI Taxonomy" id="37682"/>
    <lineage>
        <taxon>Eukaryota</taxon>
        <taxon>Viridiplantae</taxon>
        <taxon>Streptophyta</taxon>
        <taxon>Embryophyta</taxon>
        <taxon>Tracheophyta</taxon>
        <taxon>Spermatophyta</taxon>
        <taxon>Magnoliopsida</taxon>
        <taxon>Liliopsida</taxon>
        <taxon>Poales</taxon>
        <taxon>Poaceae</taxon>
        <taxon>BOP clade</taxon>
        <taxon>Pooideae</taxon>
        <taxon>Triticodae</taxon>
        <taxon>Triticeae</taxon>
        <taxon>Triticinae</taxon>
        <taxon>Aegilops</taxon>
    </lineage>
</organism>
<proteinExistence type="inferred from homology"/>
<evidence type="ECO:0000256" key="7">
    <source>
        <dbReference type="PIRSR" id="PIRSR602401-1"/>
    </source>
</evidence>
<feature type="binding site" description="axial binding residue" evidence="7">
    <location>
        <position position="156"/>
    </location>
    <ligand>
        <name>heme</name>
        <dbReference type="ChEBI" id="CHEBI:30413"/>
    </ligand>
    <ligandPart>
        <name>Fe</name>
        <dbReference type="ChEBI" id="CHEBI:18248"/>
    </ligandPart>
</feature>
<dbReference type="SUPFAM" id="SSF48264">
    <property type="entry name" value="Cytochrome P450"/>
    <property type="match status" value="1"/>
</dbReference>
<keyword evidence="7 8" id="KW-0408">Iron</keyword>